<reference evidence="2" key="1">
    <citation type="journal article" date="2015" name="Nature">
        <title>Complex archaea that bridge the gap between prokaryotes and eukaryotes.</title>
        <authorList>
            <person name="Spang A."/>
            <person name="Saw J.H."/>
            <person name="Jorgensen S.L."/>
            <person name="Zaremba-Niedzwiedzka K."/>
            <person name="Martijn J."/>
            <person name="Lind A.E."/>
            <person name="van Eijk R."/>
            <person name="Schleper C."/>
            <person name="Guy L."/>
            <person name="Ettema T.J."/>
        </authorList>
    </citation>
    <scope>NUCLEOTIDE SEQUENCE</scope>
</reference>
<dbReference type="InterPro" id="IPR052186">
    <property type="entry name" value="Hydantoin_racemase-like"/>
</dbReference>
<evidence type="ECO:0000313" key="2">
    <source>
        <dbReference type="EMBL" id="KKK91382.1"/>
    </source>
</evidence>
<dbReference type="Gene3D" id="3.40.50.12500">
    <property type="match status" value="1"/>
</dbReference>
<accession>A0A0F8ZC62</accession>
<evidence type="ECO:0000256" key="1">
    <source>
        <dbReference type="ARBA" id="ARBA00038414"/>
    </source>
</evidence>
<dbReference type="InterPro" id="IPR015942">
    <property type="entry name" value="Asp/Glu/hydantoin_racemase"/>
</dbReference>
<dbReference type="InterPro" id="IPR053714">
    <property type="entry name" value="Iso_Racemase_Enz_sf"/>
</dbReference>
<dbReference type="GO" id="GO:0047661">
    <property type="term" value="F:amino-acid racemase activity"/>
    <property type="evidence" value="ECO:0007669"/>
    <property type="project" value="InterPro"/>
</dbReference>
<dbReference type="EMBL" id="LAZR01048679">
    <property type="protein sequence ID" value="KKK91382.1"/>
    <property type="molecule type" value="Genomic_DNA"/>
</dbReference>
<evidence type="ECO:0008006" key="3">
    <source>
        <dbReference type="Google" id="ProtNLM"/>
    </source>
</evidence>
<organism evidence="2">
    <name type="scientific">marine sediment metagenome</name>
    <dbReference type="NCBI Taxonomy" id="412755"/>
    <lineage>
        <taxon>unclassified sequences</taxon>
        <taxon>metagenomes</taxon>
        <taxon>ecological metagenomes</taxon>
    </lineage>
</organism>
<gene>
    <name evidence="2" type="ORF">LCGC14_2713540</name>
</gene>
<dbReference type="AlphaFoldDB" id="A0A0F8ZC62"/>
<comment type="caution">
    <text evidence="2">The sequence shown here is derived from an EMBL/GenBank/DDBJ whole genome shotgun (WGS) entry which is preliminary data.</text>
</comment>
<name>A0A0F8ZC62_9ZZZZ</name>
<dbReference type="PANTHER" id="PTHR28047">
    <property type="entry name" value="PROTEIN DCG1"/>
    <property type="match status" value="1"/>
</dbReference>
<sequence>ANVPVLDLQDEKKAFKAILEEAKIAIKEDGAEVIVLGCTGMSSLTGKLQKELDVPVIDPAAASLKLAEIYVSMGLTTSKIAYEAPGEKEII</sequence>
<dbReference type="InterPro" id="IPR001920">
    <property type="entry name" value="Asp/Glu_race"/>
</dbReference>
<comment type="similarity">
    <text evidence="1">Belongs to the HyuE racemase family.</text>
</comment>
<dbReference type="Pfam" id="PF01177">
    <property type="entry name" value="Asp_Glu_race"/>
    <property type="match status" value="1"/>
</dbReference>
<dbReference type="SUPFAM" id="SSF53681">
    <property type="entry name" value="Aspartate/glutamate racemase"/>
    <property type="match status" value="1"/>
</dbReference>
<feature type="non-terminal residue" evidence="2">
    <location>
        <position position="1"/>
    </location>
</feature>
<proteinExistence type="inferred from homology"/>
<protein>
    <recommendedName>
        <fullName evidence="3">Hydantoin racemase</fullName>
    </recommendedName>
</protein>
<dbReference type="PANTHER" id="PTHR28047:SF5">
    <property type="entry name" value="PROTEIN DCG1"/>
    <property type="match status" value="1"/>
</dbReference>